<name>A0A6C0GGJ0_9BACT</name>
<keyword evidence="1" id="KW-0732">Signal</keyword>
<evidence type="ECO:0000313" key="3">
    <source>
        <dbReference type="Proteomes" id="UP000480178"/>
    </source>
</evidence>
<evidence type="ECO:0000313" key="2">
    <source>
        <dbReference type="EMBL" id="QHT67126.1"/>
    </source>
</evidence>
<organism evidence="2 3">
    <name type="scientific">Rhodocytophaga rosea</name>
    <dbReference type="NCBI Taxonomy" id="2704465"/>
    <lineage>
        <taxon>Bacteria</taxon>
        <taxon>Pseudomonadati</taxon>
        <taxon>Bacteroidota</taxon>
        <taxon>Cytophagia</taxon>
        <taxon>Cytophagales</taxon>
        <taxon>Rhodocytophagaceae</taxon>
        <taxon>Rhodocytophaga</taxon>
    </lineage>
</organism>
<dbReference type="KEGG" id="rhoz:GXP67_10925"/>
<protein>
    <recommendedName>
        <fullName evidence="4">Lipocalin-like domain-containing protein</fullName>
    </recommendedName>
</protein>
<gene>
    <name evidence="2" type="ORF">GXP67_10925</name>
</gene>
<dbReference type="RefSeq" id="WP_162443169.1">
    <property type="nucleotide sequence ID" value="NZ_CP048222.1"/>
</dbReference>
<keyword evidence="3" id="KW-1185">Reference proteome</keyword>
<sequence length="149" mass="16745">MKNFRVQFFLIALAFVTVFSACKKDDAPGAKPKTTAEKVVGKWNIKKTTIRTYVDEDLFDTEEDNGVAGDYVEFNNNKTYVSFTKDDGLDSGSYEILNESSMTITMDGDKLTAKVEKLDEKEFTFTSTFSETDDDGTNYKVVATFELAK</sequence>
<evidence type="ECO:0008006" key="4">
    <source>
        <dbReference type="Google" id="ProtNLM"/>
    </source>
</evidence>
<reference evidence="2 3" key="1">
    <citation type="submission" date="2020-01" db="EMBL/GenBank/DDBJ databases">
        <authorList>
            <person name="Kim M.K."/>
        </authorList>
    </citation>
    <scope>NUCLEOTIDE SEQUENCE [LARGE SCALE GENOMIC DNA]</scope>
    <source>
        <strain evidence="2 3">172606-1</strain>
    </source>
</reference>
<feature type="chain" id="PRO_5025618546" description="Lipocalin-like domain-containing protein" evidence="1">
    <location>
        <begin position="21"/>
        <end position="149"/>
    </location>
</feature>
<feature type="signal peptide" evidence="1">
    <location>
        <begin position="1"/>
        <end position="20"/>
    </location>
</feature>
<proteinExistence type="predicted"/>
<dbReference type="EMBL" id="CP048222">
    <property type="protein sequence ID" value="QHT67126.1"/>
    <property type="molecule type" value="Genomic_DNA"/>
</dbReference>
<dbReference type="AlphaFoldDB" id="A0A6C0GGJ0"/>
<dbReference type="PROSITE" id="PS51257">
    <property type="entry name" value="PROKAR_LIPOPROTEIN"/>
    <property type="match status" value="1"/>
</dbReference>
<accession>A0A6C0GGJ0</accession>
<evidence type="ECO:0000256" key="1">
    <source>
        <dbReference type="SAM" id="SignalP"/>
    </source>
</evidence>
<dbReference type="Proteomes" id="UP000480178">
    <property type="component" value="Chromosome"/>
</dbReference>